<evidence type="ECO:0000256" key="10">
    <source>
        <dbReference type="RuleBase" id="RU363075"/>
    </source>
</evidence>
<keyword evidence="3 10" id="KW-0328">Glycosyltransferase</keyword>
<dbReference type="RefSeq" id="XP_066083963.1">
    <property type="nucleotide sequence ID" value="XM_066227866.1"/>
</dbReference>
<feature type="transmembrane region" description="Helical" evidence="10">
    <location>
        <begin position="398"/>
        <end position="421"/>
    </location>
</feature>
<comment type="subcellular location">
    <subcellularLocation>
        <location evidence="1 10">Endoplasmic reticulum membrane</location>
        <topology evidence="1 10">Multi-pass membrane protein</topology>
    </subcellularLocation>
</comment>
<evidence type="ECO:0000256" key="8">
    <source>
        <dbReference type="ARBA" id="ARBA00023136"/>
    </source>
</evidence>
<comment type="function">
    <text evidence="9">Mannosyltransferase involved in glycosylphosphatidylinositol-anchor biosynthesis. Transfers the third mannose to Man2-GlcN-acyl-PI during GPI precursor assembly.</text>
</comment>
<evidence type="ECO:0000256" key="5">
    <source>
        <dbReference type="ARBA" id="ARBA00022692"/>
    </source>
</evidence>
<dbReference type="GO" id="GO:0006506">
    <property type="term" value="P:GPI anchor biosynthetic process"/>
    <property type="evidence" value="ECO:0007669"/>
    <property type="project" value="TreeGrafter"/>
</dbReference>
<dbReference type="EC" id="2.4.1.-" evidence="10"/>
<organism evidence="12 13">
    <name type="scientific">Kwoniella europaea PYCC6329</name>
    <dbReference type="NCBI Taxonomy" id="1423913"/>
    <lineage>
        <taxon>Eukaryota</taxon>
        <taxon>Fungi</taxon>
        <taxon>Dikarya</taxon>
        <taxon>Basidiomycota</taxon>
        <taxon>Agaricomycotina</taxon>
        <taxon>Tremellomycetes</taxon>
        <taxon>Tremellales</taxon>
        <taxon>Cryptococcaceae</taxon>
        <taxon>Kwoniella</taxon>
    </lineage>
</organism>
<dbReference type="InterPro" id="IPR005599">
    <property type="entry name" value="GPI_mannosylTrfase"/>
</dbReference>
<dbReference type="Proteomes" id="UP001358614">
    <property type="component" value="Chromosome 1"/>
</dbReference>
<proteinExistence type="inferred from homology"/>
<evidence type="ECO:0000256" key="2">
    <source>
        <dbReference type="ARBA" id="ARBA00006065"/>
    </source>
</evidence>
<evidence type="ECO:0000313" key="13">
    <source>
        <dbReference type="Proteomes" id="UP001358614"/>
    </source>
</evidence>
<feature type="transmembrane region" description="Helical" evidence="10">
    <location>
        <begin position="328"/>
        <end position="348"/>
    </location>
</feature>
<feature type="transmembrane region" description="Helical" evidence="10">
    <location>
        <begin position="229"/>
        <end position="255"/>
    </location>
</feature>
<keyword evidence="13" id="KW-1185">Reference proteome</keyword>
<evidence type="ECO:0000256" key="11">
    <source>
        <dbReference type="SAM" id="SignalP"/>
    </source>
</evidence>
<keyword evidence="7 10" id="KW-1133">Transmembrane helix</keyword>
<evidence type="ECO:0000256" key="4">
    <source>
        <dbReference type="ARBA" id="ARBA00022679"/>
    </source>
</evidence>
<feature type="transmembrane region" description="Helical" evidence="10">
    <location>
        <begin position="267"/>
        <end position="287"/>
    </location>
</feature>
<dbReference type="EMBL" id="CP144089">
    <property type="protein sequence ID" value="WWD05996.1"/>
    <property type="molecule type" value="Genomic_DNA"/>
</dbReference>
<keyword evidence="4" id="KW-0808">Transferase</keyword>
<evidence type="ECO:0000256" key="6">
    <source>
        <dbReference type="ARBA" id="ARBA00022824"/>
    </source>
</evidence>
<keyword evidence="11" id="KW-0732">Signal</keyword>
<evidence type="ECO:0000256" key="7">
    <source>
        <dbReference type="ARBA" id="ARBA00022989"/>
    </source>
</evidence>
<evidence type="ECO:0000256" key="9">
    <source>
        <dbReference type="ARBA" id="ARBA00024708"/>
    </source>
</evidence>
<keyword evidence="5 10" id="KW-0812">Transmembrane</keyword>
<dbReference type="KEGG" id="ker:91102883"/>
<sequence length="614" mass="69484">MIPKAFILALLIRTLLTLPFPQTYFQPDEFYQALEPAHNYVFGYGYLTWEWRDLPTPLTGSWWDLYVVGGRMRGWIWPGVFVGVYRVLQITGLDKTELIVISPRLIGILVAALTDYHTYKLASKLLGPGASSSALFLSLTSLFNAHLLPRSLSTSPETLLTTMALCYFPLPSLIPPKPSSDNLKPTAFEKDKKQIRTLQNQAKLDYIAMDRDVPSLYRVICTDNLPLSIILATTALCIRPTTISLWMFLGIDLVIRTLRSSGIIASLRVIAIAAISFIATFAASTYIDYHFTGRLYFPALTFIHHNIIRNVSSFYGSTNHLYHLTQSIPIMLFPIWLWWIQGFLASLIPSSILPARLRQLHSSEPSRLMARAVTFSIGILSFSPHSEWRFLHPLLPTLLIFAIPSLTASYRPTVFGIYRLSDSIRQYTRLTKIPFYLMLLAPIVPFLYLNLFHGKAQVEVINVLRGGQLGEVGSLVALTPCHSIPWQSHLHLKDMEGWFLTCEPPIGINSETHRTQQSFFYQSPVSYLQEVFPYPPAQLHEIANLTASPAKPTHLVLFGEALNRMETIKGVSSSVSDELVHLGYERVWYGWNGLDLLQDEEERKGGLTVWRLIT</sequence>
<feature type="chain" id="PRO_5043612692" description="Mannosyltransferase" evidence="11">
    <location>
        <begin position="18"/>
        <end position="614"/>
    </location>
</feature>
<feature type="transmembrane region" description="Helical" evidence="10">
    <location>
        <begin position="433"/>
        <end position="452"/>
    </location>
</feature>
<evidence type="ECO:0000313" key="12">
    <source>
        <dbReference type="EMBL" id="WWD05996.1"/>
    </source>
</evidence>
<dbReference type="GO" id="GO:0000026">
    <property type="term" value="F:alpha-1,2-mannosyltransferase activity"/>
    <property type="evidence" value="ECO:0007669"/>
    <property type="project" value="TreeGrafter"/>
</dbReference>
<evidence type="ECO:0000256" key="1">
    <source>
        <dbReference type="ARBA" id="ARBA00004477"/>
    </source>
</evidence>
<keyword evidence="6 10" id="KW-0256">Endoplasmic reticulum</keyword>
<dbReference type="GO" id="GO:0005789">
    <property type="term" value="C:endoplasmic reticulum membrane"/>
    <property type="evidence" value="ECO:0007669"/>
    <property type="project" value="UniProtKB-SubCell"/>
</dbReference>
<dbReference type="PANTHER" id="PTHR22760:SF4">
    <property type="entry name" value="GPI MANNOSYLTRANSFERASE 3"/>
    <property type="match status" value="1"/>
</dbReference>
<dbReference type="PANTHER" id="PTHR22760">
    <property type="entry name" value="GLYCOSYLTRANSFERASE"/>
    <property type="match status" value="1"/>
</dbReference>
<name>A0AAX4KHF3_9TREE</name>
<accession>A0AAX4KHF3</accession>
<dbReference type="Pfam" id="PF03901">
    <property type="entry name" value="Glyco_transf_22"/>
    <property type="match status" value="1"/>
</dbReference>
<gene>
    <name evidence="12" type="ORF">V865_004081</name>
</gene>
<evidence type="ECO:0000256" key="3">
    <source>
        <dbReference type="ARBA" id="ARBA00022676"/>
    </source>
</evidence>
<feature type="signal peptide" evidence="11">
    <location>
        <begin position="1"/>
        <end position="17"/>
    </location>
</feature>
<dbReference type="GeneID" id="91102883"/>
<comment type="similarity">
    <text evidence="2">Belongs to the glycosyltransferase 22 family. PIGB subfamily.</text>
</comment>
<protein>
    <recommendedName>
        <fullName evidence="10">Mannosyltransferase</fullName>
        <ecNumber evidence="10">2.4.1.-</ecNumber>
    </recommendedName>
</protein>
<reference evidence="12 13" key="1">
    <citation type="submission" date="2024-01" db="EMBL/GenBank/DDBJ databases">
        <title>Comparative genomics of Cryptococcus and Kwoniella reveals pathogenesis evolution and contrasting modes of karyotype evolution via chromosome fusion or intercentromeric recombination.</title>
        <authorList>
            <person name="Coelho M.A."/>
            <person name="David-Palma M."/>
            <person name="Shea T."/>
            <person name="Bowers K."/>
            <person name="McGinley-Smith S."/>
            <person name="Mohammad A.W."/>
            <person name="Gnirke A."/>
            <person name="Yurkov A.M."/>
            <person name="Nowrousian M."/>
            <person name="Sun S."/>
            <person name="Cuomo C.A."/>
            <person name="Heitman J."/>
        </authorList>
    </citation>
    <scope>NUCLEOTIDE SEQUENCE [LARGE SCALE GENOMIC DNA]</scope>
    <source>
        <strain evidence="12 13">PYCC6329</strain>
    </source>
</reference>
<keyword evidence="8 10" id="KW-0472">Membrane</keyword>
<dbReference type="AlphaFoldDB" id="A0AAX4KHF3"/>